<evidence type="ECO:0000259" key="4">
    <source>
        <dbReference type="PROSITE" id="PS50835"/>
    </source>
</evidence>
<dbReference type="FunFam" id="2.60.40.10:FF:000032">
    <property type="entry name" value="palladin isoform X1"/>
    <property type="match status" value="1"/>
</dbReference>
<feature type="non-terminal residue" evidence="5">
    <location>
        <position position="1"/>
    </location>
</feature>
<dbReference type="SMART" id="SM00409">
    <property type="entry name" value="IG"/>
    <property type="match status" value="2"/>
</dbReference>
<dbReference type="InterPro" id="IPR003598">
    <property type="entry name" value="Ig_sub2"/>
</dbReference>
<feature type="compositionally biased region" description="Basic and acidic residues" evidence="3">
    <location>
        <begin position="21"/>
        <end position="33"/>
    </location>
</feature>
<keyword evidence="6" id="KW-1185">Reference proteome</keyword>
<dbReference type="Proteomes" id="UP000678393">
    <property type="component" value="Unassembled WGS sequence"/>
</dbReference>
<dbReference type="InterPro" id="IPR013783">
    <property type="entry name" value="Ig-like_fold"/>
</dbReference>
<dbReference type="Gene3D" id="2.60.40.10">
    <property type="entry name" value="Immunoglobulins"/>
    <property type="match status" value="2"/>
</dbReference>
<dbReference type="PROSITE" id="PS50835">
    <property type="entry name" value="IG_LIKE"/>
    <property type="match status" value="2"/>
</dbReference>
<feature type="domain" description="Ig-like" evidence="4">
    <location>
        <begin position="122"/>
        <end position="209"/>
    </location>
</feature>
<dbReference type="InterPro" id="IPR013098">
    <property type="entry name" value="Ig_I-set"/>
</dbReference>
<dbReference type="PANTHER" id="PTHR47633:SF16">
    <property type="entry name" value="CAVP-TARGET PROTEIN-LIKE"/>
    <property type="match status" value="1"/>
</dbReference>
<dbReference type="SMART" id="SM00408">
    <property type="entry name" value="IGc2"/>
    <property type="match status" value="2"/>
</dbReference>
<feature type="compositionally biased region" description="Basic and acidic residues" evidence="3">
    <location>
        <begin position="1"/>
        <end position="11"/>
    </location>
</feature>
<dbReference type="InterPro" id="IPR007110">
    <property type="entry name" value="Ig-like_dom"/>
</dbReference>
<protein>
    <recommendedName>
        <fullName evidence="4">Ig-like domain-containing protein</fullName>
    </recommendedName>
</protein>
<feature type="domain" description="Ig-like" evidence="4">
    <location>
        <begin position="23"/>
        <end position="110"/>
    </location>
</feature>
<feature type="non-terminal residue" evidence="5">
    <location>
        <position position="231"/>
    </location>
</feature>
<sequence length="231" mass="25853">DSVRSSRRGSEDQGGVFETVSKPEFKKTPQDLEAREGNPIRLDCLVLGRPVPELFWYRNGVQVHPDDNHKIVVNEDGVNSLLIISASRHDAGTYTCVAKNRGGEDTFTVTVRILEREQMQPPRFIDRMQNYTVVEGHPVTLRCVATGVPTPMMSWQKDGHMLSELDYRIETDGGRSTLYIDSAEVSDSAWFQCSAVNVAGTATTRCKLVVERDLTKVQQPPPVEPRRVISP</sequence>
<dbReference type="AlphaFoldDB" id="A0A8S3Z8Y7"/>
<name>A0A8S3Z8Y7_9EUPU</name>
<evidence type="ECO:0000313" key="6">
    <source>
        <dbReference type="Proteomes" id="UP000678393"/>
    </source>
</evidence>
<feature type="region of interest" description="Disordered" evidence="3">
    <location>
        <begin position="1"/>
        <end position="33"/>
    </location>
</feature>
<keyword evidence="2" id="KW-0393">Immunoglobulin domain</keyword>
<evidence type="ECO:0000256" key="3">
    <source>
        <dbReference type="SAM" id="MobiDB-lite"/>
    </source>
</evidence>
<proteinExistence type="predicted"/>
<evidence type="ECO:0000256" key="1">
    <source>
        <dbReference type="ARBA" id="ARBA00023157"/>
    </source>
</evidence>
<accession>A0A8S3Z8Y7</accession>
<dbReference type="EMBL" id="CAJHNH020002224">
    <property type="protein sequence ID" value="CAG5126017.1"/>
    <property type="molecule type" value="Genomic_DNA"/>
</dbReference>
<dbReference type="FunFam" id="2.60.40.10:FF:000612">
    <property type="entry name" value="palladin isoform X1"/>
    <property type="match status" value="1"/>
</dbReference>
<dbReference type="InterPro" id="IPR036179">
    <property type="entry name" value="Ig-like_dom_sf"/>
</dbReference>
<evidence type="ECO:0000313" key="5">
    <source>
        <dbReference type="EMBL" id="CAG5126017.1"/>
    </source>
</evidence>
<dbReference type="SUPFAM" id="SSF48726">
    <property type="entry name" value="Immunoglobulin"/>
    <property type="match status" value="2"/>
</dbReference>
<gene>
    <name evidence="5" type="ORF">CUNI_LOCUS11575</name>
</gene>
<organism evidence="5 6">
    <name type="scientific">Candidula unifasciata</name>
    <dbReference type="NCBI Taxonomy" id="100452"/>
    <lineage>
        <taxon>Eukaryota</taxon>
        <taxon>Metazoa</taxon>
        <taxon>Spiralia</taxon>
        <taxon>Lophotrochozoa</taxon>
        <taxon>Mollusca</taxon>
        <taxon>Gastropoda</taxon>
        <taxon>Heterobranchia</taxon>
        <taxon>Euthyneura</taxon>
        <taxon>Panpulmonata</taxon>
        <taxon>Eupulmonata</taxon>
        <taxon>Stylommatophora</taxon>
        <taxon>Helicina</taxon>
        <taxon>Helicoidea</taxon>
        <taxon>Geomitridae</taxon>
        <taxon>Candidula</taxon>
    </lineage>
</organism>
<dbReference type="PANTHER" id="PTHR47633">
    <property type="entry name" value="IMMUNOGLOBULIN"/>
    <property type="match status" value="1"/>
</dbReference>
<dbReference type="GO" id="GO:0004672">
    <property type="term" value="F:protein kinase activity"/>
    <property type="evidence" value="ECO:0007669"/>
    <property type="project" value="TreeGrafter"/>
</dbReference>
<keyword evidence="1" id="KW-1015">Disulfide bond</keyword>
<dbReference type="Pfam" id="PF07679">
    <property type="entry name" value="I-set"/>
    <property type="match status" value="2"/>
</dbReference>
<dbReference type="OrthoDB" id="6612025at2759"/>
<dbReference type="InterPro" id="IPR003599">
    <property type="entry name" value="Ig_sub"/>
</dbReference>
<comment type="caution">
    <text evidence="5">The sequence shown here is derived from an EMBL/GenBank/DDBJ whole genome shotgun (WGS) entry which is preliminary data.</text>
</comment>
<reference evidence="5" key="1">
    <citation type="submission" date="2021-04" db="EMBL/GenBank/DDBJ databases">
        <authorList>
            <consortium name="Molecular Ecology Group"/>
        </authorList>
    </citation>
    <scope>NUCLEOTIDE SEQUENCE</scope>
</reference>
<evidence type="ECO:0000256" key="2">
    <source>
        <dbReference type="ARBA" id="ARBA00023319"/>
    </source>
</evidence>